<comment type="caution">
    <text evidence="2">The sequence shown here is derived from an EMBL/GenBank/DDBJ whole genome shotgun (WGS) entry which is preliminary data.</text>
</comment>
<organism evidence="2 3">
    <name type="scientific">Roseospira navarrensis</name>
    <dbReference type="NCBI Taxonomy" id="140058"/>
    <lineage>
        <taxon>Bacteria</taxon>
        <taxon>Pseudomonadati</taxon>
        <taxon>Pseudomonadota</taxon>
        <taxon>Alphaproteobacteria</taxon>
        <taxon>Rhodospirillales</taxon>
        <taxon>Rhodospirillaceae</taxon>
        <taxon>Roseospira</taxon>
    </lineage>
</organism>
<name>A0A7X1ZEI1_9PROT</name>
<dbReference type="OrthoDB" id="5243920at2"/>
<dbReference type="InterPro" id="IPR002716">
    <property type="entry name" value="PIN_dom"/>
</dbReference>
<dbReference type="PANTHER" id="PTHR34610">
    <property type="entry name" value="SSL7007 PROTEIN"/>
    <property type="match status" value="1"/>
</dbReference>
<evidence type="ECO:0000259" key="1">
    <source>
        <dbReference type="Pfam" id="PF13470"/>
    </source>
</evidence>
<keyword evidence="3" id="KW-1185">Reference proteome</keyword>
<dbReference type="EMBL" id="WIVE01000021">
    <property type="protein sequence ID" value="MQX36544.1"/>
    <property type="molecule type" value="Genomic_DNA"/>
</dbReference>
<dbReference type="PANTHER" id="PTHR34610:SF3">
    <property type="entry name" value="SSL7007 PROTEIN"/>
    <property type="match status" value="1"/>
</dbReference>
<dbReference type="AlphaFoldDB" id="A0A7X1ZEI1"/>
<dbReference type="NCBIfam" id="TIGR00305">
    <property type="entry name" value="putative toxin-antitoxin system toxin component, PIN family"/>
    <property type="match status" value="1"/>
</dbReference>
<reference evidence="2 3" key="1">
    <citation type="submission" date="2019-10" db="EMBL/GenBank/DDBJ databases">
        <title>Draft whole-genome sequence of the purple nonsulfur photosynthetic bacterium Roseospira navarrensis DSM 15114.</title>
        <authorList>
            <person name="Kyndt J.A."/>
            <person name="Meyer T.E."/>
        </authorList>
    </citation>
    <scope>NUCLEOTIDE SEQUENCE [LARGE SCALE GENOMIC DNA]</scope>
    <source>
        <strain evidence="2 3">DSM 15114</strain>
    </source>
</reference>
<dbReference type="Pfam" id="PF13470">
    <property type="entry name" value="PIN_3"/>
    <property type="match status" value="1"/>
</dbReference>
<dbReference type="InterPro" id="IPR002850">
    <property type="entry name" value="PIN_toxin-like"/>
</dbReference>
<protein>
    <submittedName>
        <fullName evidence="2">Putative toxin-antitoxin system toxin component, PIN family</fullName>
    </submittedName>
</protein>
<gene>
    <name evidence="2" type="ORF">GHC57_08445</name>
</gene>
<accession>A0A7X1ZEI1</accession>
<dbReference type="InterPro" id="IPR029060">
    <property type="entry name" value="PIN-like_dom_sf"/>
</dbReference>
<evidence type="ECO:0000313" key="2">
    <source>
        <dbReference type="EMBL" id="MQX36544.1"/>
    </source>
</evidence>
<feature type="domain" description="PIN" evidence="1">
    <location>
        <begin position="2"/>
        <end position="111"/>
    </location>
</feature>
<proteinExistence type="predicted"/>
<dbReference type="RefSeq" id="WP_153343146.1">
    <property type="nucleotide sequence ID" value="NZ_WIVE01000021.1"/>
</dbReference>
<dbReference type="SUPFAM" id="SSF88723">
    <property type="entry name" value="PIN domain-like"/>
    <property type="match status" value="1"/>
</dbReference>
<evidence type="ECO:0000313" key="3">
    <source>
        <dbReference type="Proteomes" id="UP000434582"/>
    </source>
</evidence>
<dbReference type="Proteomes" id="UP000434582">
    <property type="component" value="Unassembled WGS sequence"/>
</dbReference>
<sequence length="140" mass="15391">MRIVIDTNVFVAACLGSGPSNDVLGRCLTGTLTPLMGSALLAEYESLLGREDVFRAAPLDAGQRADLLDILLASAQWVRINFLWRPNLKDEADNHLVDLAIAGGARYIVTRKVKDFSNPDLRLPDLWIGLPEVFLKEFAP</sequence>